<evidence type="ECO:0000313" key="2">
    <source>
        <dbReference type="Proteomes" id="UP001341840"/>
    </source>
</evidence>
<gene>
    <name evidence="1" type="ORF">PIB30_019621</name>
</gene>
<proteinExistence type="predicted"/>
<protein>
    <submittedName>
        <fullName evidence="1">Uncharacterized protein</fullName>
    </submittedName>
</protein>
<accession>A0ABU6R8J2</accession>
<comment type="caution">
    <text evidence="1">The sequence shown here is derived from an EMBL/GenBank/DDBJ whole genome shotgun (WGS) entry which is preliminary data.</text>
</comment>
<dbReference type="Proteomes" id="UP001341840">
    <property type="component" value="Unassembled WGS sequence"/>
</dbReference>
<organism evidence="1 2">
    <name type="scientific">Stylosanthes scabra</name>
    <dbReference type="NCBI Taxonomy" id="79078"/>
    <lineage>
        <taxon>Eukaryota</taxon>
        <taxon>Viridiplantae</taxon>
        <taxon>Streptophyta</taxon>
        <taxon>Embryophyta</taxon>
        <taxon>Tracheophyta</taxon>
        <taxon>Spermatophyta</taxon>
        <taxon>Magnoliopsida</taxon>
        <taxon>eudicotyledons</taxon>
        <taxon>Gunneridae</taxon>
        <taxon>Pentapetalae</taxon>
        <taxon>rosids</taxon>
        <taxon>fabids</taxon>
        <taxon>Fabales</taxon>
        <taxon>Fabaceae</taxon>
        <taxon>Papilionoideae</taxon>
        <taxon>50 kb inversion clade</taxon>
        <taxon>dalbergioids sensu lato</taxon>
        <taxon>Dalbergieae</taxon>
        <taxon>Pterocarpus clade</taxon>
        <taxon>Stylosanthes</taxon>
    </lineage>
</organism>
<sequence>MEDVKASRLLKCGKKELPIKYLEIPRWKPDIQKIEKRLKMWKGKLFTKSGKLVLIKPGYAMDEVGFCPNTKKVGWVRCRMVDSCNNVERGGVDVFGAKDYKGEEAVLKDYFLGCSYWLRTKNALLMTVDSGMDWYGYGVLTGEDPFVDGKRKN</sequence>
<reference evidence="1 2" key="1">
    <citation type="journal article" date="2023" name="Plants (Basel)">
        <title>Bridging the Gap: Combining Genomics and Transcriptomics Approaches to Understand Stylosanthes scabra, an Orphan Legume from the Brazilian Caatinga.</title>
        <authorList>
            <person name="Ferreira-Neto J.R.C."/>
            <person name="da Silva M.D."/>
            <person name="Binneck E."/>
            <person name="de Melo N.F."/>
            <person name="da Silva R.H."/>
            <person name="de Melo A.L.T.M."/>
            <person name="Pandolfi V."/>
            <person name="Bustamante F.O."/>
            <person name="Brasileiro-Vidal A.C."/>
            <person name="Benko-Iseppon A.M."/>
        </authorList>
    </citation>
    <scope>NUCLEOTIDE SEQUENCE [LARGE SCALE GENOMIC DNA]</scope>
    <source>
        <tissue evidence="1">Leaves</tissue>
    </source>
</reference>
<evidence type="ECO:0000313" key="1">
    <source>
        <dbReference type="EMBL" id="MED6120298.1"/>
    </source>
</evidence>
<keyword evidence="2" id="KW-1185">Reference proteome</keyword>
<dbReference type="EMBL" id="JASCZI010030269">
    <property type="protein sequence ID" value="MED6120298.1"/>
    <property type="molecule type" value="Genomic_DNA"/>
</dbReference>
<name>A0ABU6R8J2_9FABA</name>